<sequence length="252" mass="26060">MDAGISGVVRSGSGAVSSLPPPCPRSPPEYPDLYGKRRESARVQMLEREIGFLEEELKSVEGLEPASRCCKDVVDFSLENSDPLIPTYRKRRRFCGGFWKWLWSGISAQTAHSQTAQTAHSQNVLAPRAAASASASAFQSGADPVAVAAAAAAAAVGFPGFLTPAAGAALGITVPAATVGGTVAAAIAAVSGVAALLGQNAPAIVDVLNVGVWSCRRILVRVSAVEAYAVLILVTIVIKFDVNLDNGNSEKT</sequence>
<protein>
    <submittedName>
        <fullName evidence="1">Uncharacterized protein</fullName>
    </submittedName>
</protein>
<gene>
    <name evidence="1" type="ORF">MLD38_006202</name>
</gene>
<organism evidence="1 2">
    <name type="scientific">Melastoma candidum</name>
    <dbReference type="NCBI Taxonomy" id="119954"/>
    <lineage>
        <taxon>Eukaryota</taxon>
        <taxon>Viridiplantae</taxon>
        <taxon>Streptophyta</taxon>
        <taxon>Embryophyta</taxon>
        <taxon>Tracheophyta</taxon>
        <taxon>Spermatophyta</taxon>
        <taxon>Magnoliopsida</taxon>
        <taxon>eudicotyledons</taxon>
        <taxon>Gunneridae</taxon>
        <taxon>Pentapetalae</taxon>
        <taxon>rosids</taxon>
        <taxon>malvids</taxon>
        <taxon>Myrtales</taxon>
        <taxon>Melastomataceae</taxon>
        <taxon>Melastomatoideae</taxon>
        <taxon>Melastomateae</taxon>
        <taxon>Melastoma</taxon>
    </lineage>
</organism>
<dbReference type="Proteomes" id="UP001057402">
    <property type="component" value="Chromosome 3"/>
</dbReference>
<dbReference type="EMBL" id="CM042882">
    <property type="protein sequence ID" value="KAI4379966.1"/>
    <property type="molecule type" value="Genomic_DNA"/>
</dbReference>
<proteinExistence type="predicted"/>
<name>A0ACB9RLI3_9MYRT</name>
<evidence type="ECO:0000313" key="1">
    <source>
        <dbReference type="EMBL" id="KAI4379966.1"/>
    </source>
</evidence>
<reference evidence="2" key="1">
    <citation type="journal article" date="2023" name="Front. Plant Sci.">
        <title>Chromosomal-level genome assembly of Melastoma candidum provides insights into trichome evolution.</title>
        <authorList>
            <person name="Zhong Y."/>
            <person name="Wu W."/>
            <person name="Sun C."/>
            <person name="Zou P."/>
            <person name="Liu Y."/>
            <person name="Dai S."/>
            <person name="Zhou R."/>
        </authorList>
    </citation>
    <scope>NUCLEOTIDE SEQUENCE [LARGE SCALE GENOMIC DNA]</scope>
</reference>
<keyword evidence="2" id="KW-1185">Reference proteome</keyword>
<accession>A0ACB9RLI3</accession>
<comment type="caution">
    <text evidence="1">The sequence shown here is derived from an EMBL/GenBank/DDBJ whole genome shotgun (WGS) entry which is preliminary data.</text>
</comment>
<evidence type="ECO:0000313" key="2">
    <source>
        <dbReference type="Proteomes" id="UP001057402"/>
    </source>
</evidence>